<comment type="caution">
    <text evidence="2">The sequence shown here is derived from an EMBL/GenBank/DDBJ whole genome shotgun (WGS) entry which is preliminary data.</text>
</comment>
<dbReference type="EMBL" id="BAABGY010000006">
    <property type="protein sequence ID" value="GAA4326177.1"/>
    <property type="molecule type" value="Genomic_DNA"/>
</dbReference>
<feature type="domain" description="DUF5977" evidence="1">
    <location>
        <begin position="439"/>
        <end position="501"/>
    </location>
</feature>
<proteinExistence type="predicted"/>
<dbReference type="Proteomes" id="UP001501725">
    <property type="component" value="Unassembled WGS sequence"/>
</dbReference>
<sequence>MAIRTLTGTLTIPSTEPSTNGFYDDVFLRLFLVENGGEELIDAVSIPTTNIYEFTFDDQDKQSLIKIVRASTQVVMSATTTRGVLPRSFLIPNTDPEYYTDTKTSNYTYDAGLAILAASGGRFFSLAKEITGGILAADQAGKIPFKVNHIAPAGNGVTPAPDLFFKTGTIATVAYSLGFYLEKNPYATNVAQVGQYLYKLLQHLAVNQNIGLHGGLVTAGQGAYYNSTFNPAPVDYRALTPDNILAYLAFKQAGRVLHSAYLQAASDLYDVIMDKLWVSGTTCFMGGRQEDGASITDNLEANFLGVYMLKEEGEVIKANQLLARIEANYSAIDPVTQAIGYKATTGSTEVWMEGSYAVAIAYRKMGNSTKYAKILKDLNKFLQADGSFQYGIIKDGQYQVKSWESVGSTAWSYMANRFPLDVFSTRDTASITSGIGNYYVNARHEDEFFNTCPSGYTPTPFLFWVPVGYYYSTVSQSLVDQNAFDRVLDNGQTFANNYGLCQQDPIYFNTEQSDFFQKNDCGSGLQGTMVQYTILGGTFGSTISQQDADDQALAALDSGGQAYANANGSCMAIIDDVTISIVLSSVDNGTDDLLYVTAYATHTLETSINIEFDYGISPGVAGFGTATISPGSTNSYSQYVATVPSGEGDFYSATITAVDPTSYGNQTYSF</sequence>
<protein>
    <recommendedName>
        <fullName evidence="1">DUF5977 domain-containing protein</fullName>
    </recommendedName>
</protein>
<feature type="domain" description="DUF5977" evidence="1">
    <location>
        <begin position="507"/>
        <end position="570"/>
    </location>
</feature>
<dbReference type="Pfam" id="PF19404">
    <property type="entry name" value="DUF5977"/>
    <property type="match status" value="2"/>
</dbReference>
<gene>
    <name evidence="2" type="ORF">GCM10023184_14710</name>
</gene>
<evidence type="ECO:0000259" key="1">
    <source>
        <dbReference type="Pfam" id="PF19404"/>
    </source>
</evidence>
<accession>A0ABP8GLD4</accession>
<evidence type="ECO:0000313" key="2">
    <source>
        <dbReference type="EMBL" id="GAA4326177.1"/>
    </source>
</evidence>
<evidence type="ECO:0000313" key="3">
    <source>
        <dbReference type="Proteomes" id="UP001501725"/>
    </source>
</evidence>
<dbReference type="InterPro" id="IPR046020">
    <property type="entry name" value="DUF5977"/>
</dbReference>
<reference evidence="3" key="1">
    <citation type="journal article" date="2019" name="Int. J. Syst. Evol. Microbiol.">
        <title>The Global Catalogue of Microorganisms (GCM) 10K type strain sequencing project: providing services to taxonomists for standard genome sequencing and annotation.</title>
        <authorList>
            <consortium name="The Broad Institute Genomics Platform"/>
            <consortium name="The Broad Institute Genome Sequencing Center for Infectious Disease"/>
            <person name="Wu L."/>
            <person name="Ma J."/>
        </authorList>
    </citation>
    <scope>NUCLEOTIDE SEQUENCE [LARGE SCALE GENOMIC DNA]</scope>
    <source>
        <strain evidence="3">JCM 17919</strain>
    </source>
</reference>
<dbReference type="RefSeq" id="WP_345254719.1">
    <property type="nucleotide sequence ID" value="NZ_BAABGY010000006.1"/>
</dbReference>
<name>A0ABP8GLD4_9BACT</name>
<dbReference type="InterPro" id="IPR008928">
    <property type="entry name" value="6-hairpin_glycosidase_sf"/>
</dbReference>
<organism evidence="2 3">
    <name type="scientific">Flaviaesturariibacter amylovorans</name>
    <dbReference type="NCBI Taxonomy" id="1084520"/>
    <lineage>
        <taxon>Bacteria</taxon>
        <taxon>Pseudomonadati</taxon>
        <taxon>Bacteroidota</taxon>
        <taxon>Chitinophagia</taxon>
        <taxon>Chitinophagales</taxon>
        <taxon>Chitinophagaceae</taxon>
        <taxon>Flaviaestuariibacter</taxon>
    </lineage>
</organism>
<dbReference type="SUPFAM" id="SSF48208">
    <property type="entry name" value="Six-hairpin glycosidases"/>
    <property type="match status" value="1"/>
</dbReference>
<keyword evidence="3" id="KW-1185">Reference proteome</keyword>